<evidence type="ECO:0000256" key="3">
    <source>
        <dbReference type="PROSITE-ProRule" id="PRU00023"/>
    </source>
</evidence>
<keyword evidence="2 3" id="KW-0040">ANK repeat</keyword>
<dbReference type="InterPro" id="IPR002110">
    <property type="entry name" value="Ankyrin_rpt"/>
</dbReference>
<name>A0ABR4AH98_9LECA</name>
<proteinExistence type="predicted"/>
<dbReference type="PROSITE" id="PS50297">
    <property type="entry name" value="ANK_REP_REGION"/>
    <property type="match status" value="2"/>
</dbReference>
<dbReference type="SUPFAM" id="SSF48403">
    <property type="entry name" value="Ankyrin repeat"/>
    <property type="match status" value="1"/>
</dbReference>
<protein>
    <recommendedName>
        <fullName evidence="7">Fungal N-terminal domain-containing protein</fullName>
    </recommendedName>
</protein>
<feature type="region of interest" description="Disordered" evidence="4">
    <location>
        <begin position="813"/>
        <end position="833"/>
    </location>
</feature>
<evidence type="ECO:0008006" key="7">
    <source>
        <dbReference type="Google" id="ProtNLM"/>
    </source>
</evidence>
<keyword evidence="1" id="KW-0677">Repeat</keyword>
<feature type="repeat" description="ANK" evidence="3">
    <location>
        <begin position="663"/>
        <end position="695"/>
    </location>
</feature>
<dbReference type="PROSITE" id="PS50088">
    <property type="entry name" value="ANK_REPEAT"/>
    <property type="match status" value="2"/>
</dbReference>
<dbReference type="Gene3D" id="1.25.40.20">
    <property type="entry name" value="Ankyrin repeat-containing domain"/>
    <property type="match status" value="3"/>
</dbReference>
<dbReference type="EMBL" id="JBEFKJ010000009">
    <property type="protein sequence ID" value="KAL2044206.1"/>
    <property type="molecule type" value="Genomic_DNA"/>
</dbReference>
<comment type="caution">
    <text evidence="5">The sequence shown here is derived from an EMBL/GenBank/DDBJ whole genome shotgun (WGS) entry which is preliminary data.</text>
</comment>
<evidence type="ECO:0000256" key="4">
    <source>
        <dbReference type="SAM" id="MobiDB-lite"/>
    </source>
</evidence>
<sequence>MGDPLSIAAGIIAVLGAARKVSQGLGMMKAAKDAPEGLENLLSRVSSIESVLEAIKKTSMDPENLSPGMLKVLEMTKNKFTEMEALLEYTLTQAGTSSKVDRWQWIRKRGEAGKLLNQLDELRNDLIAHVGIQTSVDVQEVSIYTRDSRESWTRQQQFNERTTSQLAQLNNVIALMCNKIEASPATQADLNRGLGGFREISISSASDTVALSSDQTAMTTHHDAEERPRLLPRSEFRIQTFRKLQSCSRACPCTCHQFRQIQPPSSVVRLFGRGSLSLKGPLFRKQSCNIPSCKQESGLSITIKYFLPTWLSQRMIYGWFNSTPLCGPELLLRIFQVVDTAKDPLFRAVYQDNLGEVKSLLAKGTVSPYIVDRYGRSLLQSALLLVQQPPPFASLYYLEHYGWSLPQARYNAAIPKLLLKIGLDFKQTDNLGYSVLHHVLRYVMAGPSGNRMMQKWLEAAHALGMDDLDYLCDDLNFSDLHKIVLGLSREELHTTVQADRALLNRVDVNGHTALSYACGIGQWQHVKVLLECGADLSSRPQELFWIAVGGAEYQCIKLLIDSGLSPCPLTTSVPSEDVVSPEACATSSYCQYIRGEVGSKSRAEITAIDELMILHAFDFNVARASDLTALMWCCCTAFLPDDISRIRLLLKSGVDTEAVDTRNGYTALHYAVHNNRVGALNMLIRHGASLAARTSHGDTILHLAVSCSIGLGSIQALSGNDLSDMDLYARNDDGNTAFDLLQKRAQQKLTRYESHPELLLKNPSGFLYSVQEHVPCIRALEALLHKLQESKGIPPEERYPPLRIAIEHNTYVDTDDESPTEEPAIAIPGSYPQ</sequence>
<dbReference type="Proteomes" id="UP001590950">
    <property type="component" value="Unassembled WGS sequence"/>
</dbReference>
<gene>
    <name evidence="5" type="ORF">N7G274_002911</name>
</gene>
<accession>A0ABR4AH98</accession>
<organism evidence="5 6">
    <name type="scientific">Stereocaulon virgatum</name>
    <dbReference type="NCBI Taxonomy" id="373712"/>
    <lineage>
        <taxon>Eukaryota</taxon>
        <taxon>Fungi</taxon>
        <taxon>Dikarya</taxon>
        <taxon>Ascomycota</taxon>
        <taxon>Pezizomycotina</taxon>
        <taxon>Lecanoromycetes</taxon>
        <taxon>OSLEUM clade</taxon>
        <taxon>Lecanoromycetidae</taxon>
        <taxon>Lecanorales</taxon>
        <taxon>Lecanorineae</taxon>
        <taxon>Stereocaulaceae</taxon>
        <taxon>Stereocaulon</taxon>
    </lineage>
</organism>
<evidence type="ECO:0000256" key="2">
    <source>
        <dbReference type="ARBA" id="ARBA00023043"/>
    </source>
</evidence>
<keyword evidence="6" id="KW-1185">Reference proteome</keyword>
<dbReference type="Pfam" id="PF00023">
    <property type="entry name" value="Ank"/>
    <property type="match status" value="1"/>
</dbReference>
<evidence type="ECO:0000256" key="1">
    <source>
        <dbReference type="ARBA" id="ARBA00022737"/>
    </source>
</evidence>
<dbReference type="PANTHER" id="PTHR24198">
    <property type="entry name" value="ANKYRIN REPEAT AND PROTEIN KINASE DOMAIN-CONTAINING PROTEIN"/>
    <property type="match status" value="1"/>
</dbReference>
<evidence type="ECO:0000313" key="6">
    <source>
        <dbReference type="Proteomes" id="UP001590950"/>
    </source>
</evidence>
<dbReference type="InterPro" id="IPR036770">
    <property type="entry name" value="Ankyrin_rpt-contain_sf"/>
</dbReference>
<dbReference type="SMART" id="SM00248">
    <property type="entry name" value="ANK"/>
    <property type="match status" value="5"/>
</dbReference>
<feature type="repeat" description="ANK" evidence="3">
    <location>
        <begin position="509"/>
        <end position="541"/>
    </location>
</feature>
<reference evidence="5 6" key="1">
    <citation type="submission" date="2024-09" db="EMBL/GenBank/DDBJ databases">
        <title>Rethinking Asexuality: The Enigmatic Case of Functional Sexual Genes in Lepraria (Stereocaulaceae).</title>
        <authorList>
            <person name="Doellman M."/>
            <person name="Sun Y."/>
            <person name="Barcenas-Pena A."/>
            <person name="Lumbsch H.T."/>
            <person name="Grewe F."/>
        </authorList>
    </citation>
    <scope>NUCLEOTIDE SEQUENCE [LARGE SCALE GENOMIC DNA]</scope>
    <source>
        <strain evidence="5 6">Mercado 3170</strain>
    </source>
</reference>
<evidence type="ECO:0000313" key="5">
    <source>
        <dbReference type="EMBL" id="KAL2044206.1"/>
    </source>
</evidence>
<dbReference type="Pfam" id="PF12796">
    <property type="entry name" value="Ank_2"/>
    <property type="match status" value="1"/>
</dbReference>
<dbReference type="PANTHER" id="PTHR24198:SF165">
    <property type="entry name" value="ANKYRIN REPEAT-CONTAINING PROTEIN-RELATED"/>
    <property type="match status" value="1"/>
</dbReference>